<protein>
    <recommendedName>
        <fullName evidence="3">Halobacterial output domain-containing protein</fullName>
    </recommendedName>
</protein>
<evidence type="ECO:0000313" key="2">
    <source>
        <dbReference type="Proteomes" id="UP001589793"/>
    </source>
</evidence>
<evidence type="ECO:0000313" key="1">
    <source>
        <dbReference type="EMBL" id="MFC0674692.1"/>
    </source>
</evidence>
<name>A0ABV6RCH8_9MICO</name>
<evidence type="ECO:0008006" key="3">
    <source>
        <dbReference type="Google" id="ProtNLM"/>
    </source>
</evidence>
<organism evidence="1 2">
    <name type="scientific">Brachybacterium hainanense</name>
    <dbReference type="NCBI Taxonomy" id="1541174"/>
    <lineage>
        <taxon>Bacteria</taxon>
        <taxon>Bacillati</taxon>
        <taxon>Actinomycetota</taxon>
        <taxon>Actinomycetes</taxon>
        <taxon>Micrococcales</taxon>
        <taxon>Dermabacteraceae</taxon>
        <taxon>Brachybacterium</taxon>
    </lineage>
</organism>
<dbReference type="Proteomes" id="UP001589793">
    <property type="component" value="Unassembled WGS sequence"/>
</dbReference>
<proteinExistence type="predicted"/>
<comment type="caution">
    <text evidence="1">The sequence shown here is derived from an EMBL/GenBank/DDBJ whole genome shotgun (WGS) entry which is preliminary data.</text>
</comment>
<gene>
    <name evidence="1" type="ORF">ACFFF6_12060</name>
</gene>
<reference evidence="1 2" key="1">
    <citation type="submission" date="2024-09" db="EMBL/GenBank/DDBJ databases">
        <authorList>
            <person name="Sun Q."/>
            <person name="Mori K."/>
        </authorList>
    </citation>
    <scope>NUCLEOTIDE SEQUENCE [LARGE SCALE GENOMIC DNA]</scope>
    <source>
        <strain evidence="1 2">CICC 10874</strain>
    </source>
</reference>
<keyword evidence="2" id="KW-1185">Reference proteome</keyword>
<dbReference type="RefSeq" id="WP_376981021.1">
    <property type="nucleotide sequence ID" value="NZ_JBHLSV010000014.1"/>
</dbReference>
<accession>A0ABV6RCH8</accession>
<dbReference type="EMBL" id="JBHLSV010000014">
    <property type="protein sequence ID" value="MFC0674692.1"/>
    <property type="molecule type" value="Genomic_DNA"/>
</dbReference>
<sequence length="82" mass="8616">MPTTPHRSYPYPATTTIGQVPADFEAALVPVDADVQALFDRFDAAEHVSVVHDGDGTWSVVDGVGAPLPVHEIGDGVYQIGA</sequence>